<evidence type="ECO:0000256" key="5">
    <source>
        <dbReference type="ARBA" id="ARBA00022741"/>
    </source>
</evidence>
<dbReference type="GO" id="GO:0005886">
    <property type="term" value="C:plasma membrane"/>
    <property type="evidence" value="ECO:0007669"/>
    <property type="project" value="UniProtKB-SubCell"/>
</dbReference>
<evidence type="ECO:0000256" key="1">
    <source>
        <dbReference type="ARBA" id="ARBA00004651"/>
    </source>
</evidence>
<evidence type="ECO:0000256" key="3">
    <source>
        <dbReference type="ARBA" id="ARBA00022475"/>
    </source>
</evidence>
<dbReference type="OrthoDB" id="6500128at2759"/>
<evidence type="ECO:0000256" key="6">
    <source>
        <dbReference type="ARBA" id="ARBA00022840"/>
    </source>
</evidence>
<evidence type="ECO:0000256" key="8">
    <source>
        <dbReference type="ARBA" id="ARBA00023136"/>
    </source>
</evidence>
<gene>
    <name evidence="10" type="ORF">DRE_06476</name>
</gene>
<evidence type="ECO:0000313" key="11">
    <source>
        <dbReference type="Proteomes" id="UP000024837"/>
    </source>
</evidence>
<dbReference type="InterPro" id="IPR003593">
    <property type="entry name" value="AAA+_ATPase"/>
</dbReference>
<dbReference type="SUPFAM" id="SSF52540">
    <property type="entry name" value="P-loop containing nucleoside triphosphate hydrolases"/>
    <property type="match status" value="1"/>
</dbReference>
<dbReference type="EMBL" id="KI966434">
    <property type="protein sequence ID" value="EWC44838.1"/>
    <property type="molecule type" value="Genomic_DNA"/>
</dbReference>
<name>W7HY25_9PEZI</name>
<dbReference type="InterPro" id="IPR039421">
    <property type="entry name" value="Type_1_exporter"/>
</dbReference>
<reference evidence="10 11" key="1">
    <citation type="submission" date="2013-05" db="EMBL/GenBank/DDBJ databases">
        <title>Drechslerella stenobrocha genome reveals carnivorous origination and mechanical trapping mechanism of predatory fungi.</title>
        <authorList>
            <person name="Liu X."/>
            <person name="Zhang W."/>
            <person name="Liu K."/>
        </authorList>
    </citation>
    <scope>NUCLEOTIDE SEQUENCE [LARGE SCALE GENOMIC DNA]</scope>
    <source>
        <strain evidence="10 11">248</strain>
    </source>
</reference>
<feature type="domain" description="ABC transporter" evidence="9">
    <location>
        <begin position="1"/>
        <end position="237"/>
    </location>
</feature>
<dbReference type="SMART" id="SM00382">
    <property type="entry name" value="AAA"/>
    <property type="match status" value="1"/>
</dbReference>
<dbReference type="PANTHER" id="PTHR24221:SF288">
    <property type="entry name" value="P-LOOP CONTAINING NUCLEOSIDE TRIPHOSPHATE HYDROLASE PROTEIN"/>
    <property type="match status" value="1"/>
</dbReference>
<keyword evidence="7" id="KW-1133">Transmembrane helix</keyword>
<sequence length="240" mass="25409">MVLRGVSLRIRPGEFVAIVGDSGSGKSSLLALLQRFYDPTGGAVAVGGEDVRGVAVAAHRRRIAMLSQDLTLFSESILFNIAVGLVDALLDTTRDADPSAVRRAVEAACQKVGMHEFIMSLPEGYATRCTRSGAGLSGGQIQRLALARALVRDPQILVLDEPTSALDVCSEETVMRAVLEARGGAQGRRTVVMVAHRLATVVAADRIVVMRRGKVAEVGTHDELMARGGVYAGMAMQQGL</sequence>
<protein>
    <recommendedName>
        <fullName evidence="9">ABC transporter domain-containing protein</fullName>
    </recommendedName>
</protein>
<dbReference type="InterPro" id="IPR027417">
    <property type="entry name" value="P-loop_NTPase"/>
</dbReference>
<dbReference type="PANTHER" id="PTHR24221">
    <property type="entry name" value="ATP-BINDING CASSETTE SUB-FAMILY B"/>
    <property type="match status" value="1"/>
</dbReference>
<dbReference type="Gene3D" id="3.40.50.300">
    <property type="entry name" value="P-loop containing nucleotide triphosphate hydrolases"/>
    <property type="match status" value="1"/>
</dbReference>
<dbReference type="GO" id="GO:0005524">
    <property type="term" value="F:ATP binding"/>
    <property type="evidence" value="ECO:0007669"/>
    <property type="project" value="UniProtKB-KW"/>
</dbReference>
<dbReference type="GO" id="GO:0016887">
    <property type="term" value="F:ATP hydrolysis activity"/>
    <property type="evidence" value="ECO:0007669"/>
    <property type="project" value="InterPro"/>
</dbReference>
<accession>W7HY25</accession>
<dbReference type="Proteomes" id="UP000024837">
    <property type="component" value="Unassembled WGS sequence"/>
</dbReference>
<keyword evidence="3" id="KW-1003">Cell membrane</keyword>
<dbReference type="PROSITE" id="PS50893">
    <property type="entry name" value="ABC_TRANSPORTER_2"/>
    <property type="match status" value="1"/>
</dbReference>
<keyword evidence="11" id="KW-1185">Reference proteome</keyword>
<evidence type="ECO:0000259" key="9">
    <source>
        <dbReference type="PROSITE" id="PS50893"/>
    </source>
</evidence>
<dbReference type="InterPro" id="IPR017871">
    <property type="entry name" value="ABC_transporter-like_CS"/>
</dbReference>
<evidence type="ECO:0000256" key="4">
    <source>
        <dbReference type="ARBA" id="ARBA00022692"/>
    </source>
</evidence>
<dbReference type="InterPro" id="IPR003439">
    <property type="entry name" value="ABC_transporter-like_ATP-bd"/>
</dbReference>
<dbReference type="FunFam" id="3.40.50.300:FF:000221">
    <property type="entry name" value="Multidrug ABC transporter ATP-binding protein"/>
    <property type="match status" value="1"/>
</dbReference>
<keyword evidence="4" id="KW-0812">Transmembrane</keyword>
<keyword evidence="8" id="KW-0472">Membrane</keyword>
<evidence type="ECO:0000313" key="10">
    <source>
        <dbReference type="EMBL" id="EWC44838.1"/>
    </source>
</evidence>
<evidence type="ECO:0000256" key="2">
    <source>
        <dbReference type="ARBA" id="ARBA00022448"/>
    </source>
</evidence>
<dbReference type="Pfam" id="PF00005">
    <property type="entry name" value="ABC_tran"/>
    <property type="match status" value="1"/>
</dbReference>
<dbReference type="AlphaFoldDB" id="W7HY25"/>
<organism evidence="10 11">
    <name type="scientific">Drechslerella stenobrocha 248</name>
    <dbReference type="NCBI Taxonomy" id="1043628"/>
    <lineage>
        <taxon>Eukaryota</taxon>
        <taxon>Fungi</taxon>
        <taxon>Dikarya</taxon>
        <taxon>Ascomycota</taxon>
        <taxon>Pezizomycotina</taxon>
        <taxon>Orbiliomycetes</taxon>
        <taxon>Orbiliales</taxon>
        <taxon>Orbiliaceae</taxon>
        <taxon>Drechslerella</taxon>
    </lineage>
</organism>
<proteinExistence type="predicted"/>
<keyword evidence="6" id="KW-0067">ATP-binding</keyword>
<comment type="subcellular location">
    <subcellularLocation>
        <location evidence="1">Cell membrane</location>
        <topology evidence="1">Multi-pass membrane protein</topology>
    </subcellularLocation>
</comment>
<dbReference type="HOGENOM" id="CLU_000604_1_9_1"/>
<dbReference type="PROSITE" id="PS00211">
    <property type="entry name" value="ABC_TRANSPORTER_1"/>
    <property type="match status" value="1"/>
</dbReference>
<keyword evidence="2" id="KW-0813">Transport</keyword>
<keyword evidence="5" id="KW-0547">Nucleotide-binding</keyword>
<dbReference type="GO" id="GO:0042626">
    <property type="term" value="F:ATPase-coupled transmembrane transporter activity"/>
    <property type="evidence" value="ECO:0007669"/>
    <property type="project" value="TreeGrafter"/>
</dbReference>
<evidence type="ECO:0000256" key="7">
    <source>
        <dbReference type="ARBA" id="ARBA00022989"/>
    </source>
</evidence>